<organism evidence="4 5">
    <name type="scientific">Haloterrigena salifodinae</name>
    <dbReference type="NCBI Taxonomy" id="2675099"/>
    <lineage>
        <taxon>Archaea</taxon>
        <taxon>Methanobacteriati</taxon>
        <taxon>Methanobacteriota</taxon>
        <taxon>Stenosarchaea group</taxon>
        <taxon>Halobacteria</taxon>
        <taxon>Halobacteriales</taxon>
        <taxon>Natrialbaceae</taxon>
        <taxon>Haloterrigena</taxon>
    </lineage>
</organism>
<dbReference type="InterPro" id="IPR050266">
    <property type="entry name" value="AB_hydrolase_sf"/>
</dbReference>
<dbReference type="SUPFAM" id="SSF53474">
    <property type="entry name" value="alpha/beta-Hydrolases"/>
    <property type="match status" value="1"/>
</dbReference>
<dbReference type="GeneID" id="62876542"/>
<evidence type="ECO:0000259" key="3">
    <source>
        <dbReference type="Pfam" id="PF12697"/>
    </source>
</evidence>
<dbReference type="OrthoDB" id="7466at2157"/>
<dbReference type="AlphaFoldDB" id="A0A8T8DXS3"/>
<dbReference type="Pfam" id="PF12697">
    <property type="entry name" value="Abhydrolase_6"/>
    <property type="match status" value="1"/>
</dbReference>
<evidence type="ECO:0000256" key="2">
    <source>
        <dbReference type="SAM" id="MobiDB-lite"/>
    </source>
</evidence>
<dbReference type="InterPro" id="IPR000073">
    <property type="entry name" value="AB_hydrolase_1"/>
</dbReference>
<keyword evidence="1 4" id="KW-0378">Hydrolase</keyword>
<sequence>MNGECGTYLIIWARLHFQRHRPPLGPTGGRPRRGLRGGRSAAPETGYRLTDRVADLCGLVTALDLEDPVLMGHSMGGGTVAWTVARRPALAKGVVLVDPDCFHRLPEADPDELFEQSRTALKRSSDLTVEEIVEEEYSDLDPTHARRLATGHLESDPAIAELARHGYPSPLVDVLPDVSCRSLVLRSDADIEQRVADLNAADSLPSGRLIHIPNAGHYVFRDAYDAAYTELRTFLRRA</sequence>
<feature type="domain" description="AB hydrolase-1" evidence="3">
    <location>
        <begin position="33"/>
        <end position="225"/>
    </location>
</feature>
<protein>
    <submittedName>
        <fullName evidence="4">Alpha/beta hydrolase</fullName>
    </submittedName>
</protein>
<gene>
    <name evidence="4" type="ORF">JMJ58_15420</name>
</gene>
<evidence type="ECO:0000313" key="4">
    <source>
        <dbReference type="EMBL" id="QRV14319.1"/>
    </source>
</evidence>
<evidence type="ECO:0000256" key="1">
    <source>
        <dbReference type="ARBA" id="ARBA00022801"/>
    </source>
</evidence>
<dbReference type="GO" id="GO:0016787">
    <property type="term" value="F:hydrolase activity"/>
    <property type="evidence" value="ECO:0007669"/>
    <property type="project" value="UniProtKB-KW"/>
</dbReference>
<evidence type="ECO:0000313" key="5">
    <source>
        <dbReference type="Proteomes" id="UP000637819"/>
    </source>
</evidence>
<dbReference type="RefSeq" id="WP_204747162.1">
    <property type="nucleotide sequence ID" value="NZ_CP069188.1"/>
</dbReference>
<name>A0A8T8DXS3_9EURY</name>
<dbReference type="PANTHER" id="PTHR43798:SF31">
    <property type="entry name" value="AB HYDROLASE SUPERFAMILY PROTEIN YCLE"/>
    <property type="match status" value="1"/>
</dbReference>
<dbReference type="KEGG" id="hsal:JMJ58_15420"/>
<dbReference type="PANTHER" id="PTHR43798">
    <property type="entry name" value="MONOACYLGLYCEROL LIPASE"/>
    <property type="match status" value="1"/>
</dbReference>
<feature type="region of interest" description="Disordered" evidence="2">
    <location>
        <begin position="22"/>
        <end position="44"/>
    </location>
</feature>
<proteinExistence type="predicted"/>
<dbReference type="Proteomes" id="UP000637819">
    <property type="component" value="Chromosome"/>
</dbReference>
<dbReference type="Gene3D" id="3.40.50.1820">
    <property type="entry name" value="alpha/beta hydrolase"/>
    <property type="match status" value="1"/>
</dbReference>
<reference evidence="4 5" key="1">
    <citation type="submission" date="2021-01" db="EMBL/GenBank/DDBJ databases">
        <title>Genome Sequence and Methylation Pattern of Haloterrigena salifodinae BOL5-1, An Extremely Halophilic Archaeon from a Bolivian Salt Mine.</title>
        <authorList>
            <person name="DasSarma P."/>
            <person name="Anton B.P."/>
            <person name="DasSarma S.L."/>
            <person name="von Ehrenheim H.A.L."/>
            <person name="Martinez F.L."/>
            <person name="Guzman D."/>
            <person name="Roberts R.J."/>
            <person name="DasSarma S."/>
        </authorList>
    </citation>
    <scope>NUCLEOTIDE SEQUENCE [LARGE SCALE GENOMIC DNA]</scope>
    <source>
        <strain evidence="4 5">BOL5-1</strain>
    </source>
</reference>
<dbReference type="GO" id="GO:0016020">
    <property type="term" value="C:membrane"/>
    <property type="evidence" value="ECO:0007669"/>
    <property type="project" value="TreeGrafter"/>
</dbReference>
<keyword evidence="5" id="KW-1185">Reference proteome</keyword>
<dbReference type="EMBL" id="CP069188">
    <property type="protein sequence ID" value="QRV14319.1"/>
    <property type="molecule type" value="Genomic_DNA"/>
</dbReference>
<accession>A0A8T8DXS3</accession>
<dbReference type="InterPro" id="IPR029058">
    <property type="entry name" value="AB_hydrolase_fold"/>
</dbReference>